<evidence type="ECO:0000313" key="4">
    <source>
        <dbReference type="EMBL" id="MBB5685689.1"/>
    </source>
</evidence>
<keyword evidence="5" id="KW-1185">Reference proteome</keyword>
<dbReference type="PANTHER" id="PTHR47572">
    <property type="entry name" value="LIPOPROTEIN-RELATED"/>
    <property type="match status" value="1"/>
</dbReference>
<feature type="signal peptide" evidence="2">
    <location>
        <begin position="1"/>
        <end position="25"/>
    </location>
</feature>
<dbReference type="PANTHER" id="PTHR47572:SF4">
    <property type="entry name" value="LACTONASE DRP35"/>
    <property type="match status" value="1"/>
</dbReference>
<dbReference type="GO" id="GO:0004341">
    <property type="term" value="F:gluconolactonase activity"/>
    <property type="evidence" value="ECO:0007669"/>
    <property type="project" value="UniProtKB-EC"/>
</dbReference>
<dbReference type="InterPro" id="IPR011042">
    <property type="entry name" value="6-blade_b-propeller_TolB-like"/>
</dbReference>
<keyword evidence="2" id="KW-0732">Signal</keyword>
<evidence type="ECO:0000256" key="1">
    <source>
        <dbReference type="ARBA" id="ARBA00022801"/>
    </source>
</evidence>
<evidence type="ECO:0000256" key="2">
    <source>
        <dbReference type="SAM" id="SignalP"/>
    </source>
</evidence>
<feature type="chain" id="PRO_5031257514" evidence="2">
    <location>
        <begin position="26"/>
        <end position="316"/>
    </location>
</feature>
<name>A0A7W9AHR5_9SPHN</name>
<accession>A0A7W9AHR5</accession>
<dbReference type="EMBL" id="JACIJC010000002">
    <property type="protein sequence ID" value="MBB5685689.1"/>
    <property type="molecule type" value="Genomic_DNA"/>
</dbReference>
<dbReference type="RefSeq" id="WP_184017213.1">
    <property type="nucleotide sequence ID" value="NZ_JACIJC010000002.1"/>
</dbReference>
<protein>
    <submittedName>
        <fullName evidence="4">Gluconolactonase</fullName>
        <ecNumber evidence="4">3.1.1.17</ecNumber>
    </submittedName>
</protein>
<keyword evidence="1 4" id="KW-0378">Hydrolase</keyword>
<feature type="domain" description="SMP-30/Gluconolactonase/LRE-like region" evidence="3">
    <location>
        <begin position="43"/>
        <end position="295"/>
    </location>
</feature>
<proteinExistence type="predicted"/>
<evidence type="ECO:0000259" key="3">
    <source>
        <dbReference type="Pfam" id="PF08450"/>
    </source>
</evidence>
<dbReference type="InterPro" id="IPR013658">
    <property type="entry name" value="SGL"/>
</dbReference>
<organism evidence="4 5">
    <name type="scientific">Sphingobium boeckii</name>
    <dbReference type="NCBI Taxonomy" id="1082345"/>
    <lineage>
        <taxon>Bacteria</taxon>
        <taxon>Pseudomonadati</taxon>
        <taxon>Pseudomonadota</taxon>
        <taxon>Alphaproteobacteria</taxon>
        <taxon>Sphingomonadales</taxon>
        <taxon>Sphingomonadaceae</taxon>
        <taxon>Sphingobium</taxon>
    </lineage>
</organism>
<gene>
    <name evidence="4" type="ORF">FHS49_001697</name>
</gene>
<dbReference type="Proteomes" id="UP000549617">
    <property type="component" value="Unassembled WGS sequence"/>
</dbReference>
<comment type="caution">
    <text evidence="4">The sequence shown here is derived from an EMBL/GenBank/DDBJ whole genome shotgun (WGS) entry which is preliminary data.</text>
</comment>
<dbReference type="Pfam" id="PF08450">
    <property type="entry name" value="SGL"/>
    <property type="match status" value="1"/>
</dbReference>
<dbReference type="InterPro" id="IPR051262">
    <property type="entry name" value="SMP-30/CGR1_Lactonase"/>
</dbReference>
<dbReference type="Gene3D" id="2.120.10.30">
    <property type="entry name" value="TolB, C-terminal domain"/>
    <property type="match status" value="1"/>
</dbReference>
<dbReference type="SUPFAM" id="SSF63829">
    <property type="entry name" value="Calcium-dependent phosphotriesterase"/>
    <property type="match status" value="1"/>
</dbReference>
<reference evidence="4 5" key="1">
    <citation type="submission" date="2020-08" db="EMBL/GenBank/DDBJ databases">
        <title>Genomic Encyclopedia of Type Strains, Phase IV (KMG-IV): sequencing the most valuable type-strain genomes for metagenomic binning, comparative biology and taxonomic classification.</title>
        <authorList>
            <person name="Goeker M."/>
        </authorList>
    </citation>
    <scope>NUCLEOTIDE SEQUENCE [LARGE SCALE GENOMIC DNA]</scope>
    <source>
        <strain evidence="4 5">DSM 25079</strain>
    </source>
</reference>
<dbReference type="AlphaFoldDB" id="A0A7W9AHR5"/>
<evidence type="ECO:0000313" key="5">
    <source>
        <dbReference type="Proteomes" id="UP000549617"/>
    </source>
</evidence>
<sequence>MPNITKLQCLLAATCLMPFGSHALAQTPAAAETMIVSGIGGPEAPVLIGRDVYYVGWTDNILAKWDGHQAKVLHHDATCEHNGLAATADGHLLLACLADAGAIVKLTRDGKEIQRWKTDVAGRPLKGGVNDFAVTPNGGIYATISGPLSDPPGLIAGKVLYLAPGAHDWVEMADALNYANGLAVSPDGRTLYVAESIGNSITKFTIQANGTLSDRANFALLNVLVRDKIQSAFIGPDGIKVDRAGNLYVAQFNGGKVIKISPTGKLIHVFEIAAGDGVTNVALSPDERALYVTTVRDPSDPKATGSLIRMPNLTAP</sequence>
<dbReference type="EC" id="3.1.1.17" evidence="4"/>